<evidence type="ECO:0000313" key="3">
    <source>
        <dbReference type="EMBL" id="KAJ7367033.1"/>
    </source>
</evidence>
<dbReference type="PANTHER" id="PTHR43477">
    <property type="entry name" value="DIHYDROANTICAPSIN 7-DEHYDROGENASE"/>
    <property type="match status" value="1"/>
</dbReference>
<dbReference type="InterPro" id="IPR036291">
    <property type="entry name" value="NAD(P)-bd_dom_sf"/>
</dbReference>
<dbReference type="Gene3D" id="3.40.50.720">
    <property type="entry name" value="NAD(P)-binding Rossmann-like Domain"/>
    <property type="match status" value="1"/>
</dbReference>
<dbReference type="PRINTS" id="PR00081">
    <property type="entry name" value="GDHRDH"/>
</dbReference>
<comment type="similarity">
    <text evidence="1">Belongs to the short-chain dehydrogenases/reductases (SDR) family.</text>
</comment>
<keyword evidence="4" id="KW-1185">Reference proteome</keyword>
<dbReference type="GO" id="GO:0016491">
    <property type="term" value="F:oxidoreductase activity"/>
    <property type="evidence" value="ECO:0007669"/>
    <property type="project" value="UniProtKB-KW"/>
</dbReference>
<dbReference type="EMBL" id="JARIHO010000002">
    <property type="protein sequence ID" value="KAJ7367033.1"/>
    <property type="molecule type" value="Genomic_DNA"/>
</dbReference>
<dbReference type="AlphaFoldDB" id="A0AAD7ASC1"/>
<keyword evidence="2" id="KW-0560">Oxidoreductase</keyword>
<dbReference type="SUPFAM" id="SSF51735">
    <property type="entry name" value="NAD(P)-binding Rossmann-fold domains"/>
    <property type="match status" value="1"/>
</dbReference>
<dbReference type="Pfam" id="PF13561">
    <property type="entry name" value="adh_short_C2"/>
    <property type="match status" value="1"/>
</dbReference>
<accession>A0AAD7ASC1</accession>
<dbReference type="Proteomes" id="UP001218218">
    <property type="component" value="Unassembled WGS sequence"/>
</dbReference>
<sequence length="151" mass="15561">MSSINLQGKASRSPIAVVKVHKSGAIININVSSKAGMSGAVSGLPYAVSKHGLISATKSPAWLLKSGGIRCNAICPGAIATNIFAGSHPSKYDMQSLAAIQPIHTLHANLQTGEGMMTPETVANVLLFLSSDLSKDINGAVLPVDNGWSVI</sequence>
<reference evidence="3" key="1">
    <citation type="submission" date="2023-03" db="EMBL/GenBank/DDBJ databases">
        <title>Massive genome expansion in bonnet fungi (Mycena s.s.) driven by repeated elements and novel gene families across ecological guilds.</title>
        <authorList>
            <consortium name="Lawrence Berkeley National Laboratory"/>
            <person name="Harder C.B."/>
            <person name="Miyauchi S."/>
            <person name="Viragh M."/>
            <person name="Kuo A."/>
            <person name="Thoen E."/>
            <person name="Andreopoulos B."/>
            <person name="Lu D."/>
            <person name="Skrede I."/>
            <person name="Drula E."/>
            <person name="Henrissat B."/>
            <person name="Morin E."/>
            <person name="Kohler A."/>
            <person name="Barry K."/>
            <person name="LaButti K."/>
            <person name="Morin E."/>
            <person name="Salamov A."/>
            <person name="Lipzen A."/>
            <person name="Mereny Z."/>
            <person name="Hegedus B."/>
            <person name="Baldrian P."/>
            <person name="Stursova M."/>
            <person name="Weitz H."/>
            <person name="Taylor A."/>
            <person name="Grigoriev I.V."/>
            <person name="Nagy L.G."/>
            <person name="Martin F."/>
            <person name="Kauserud H."/>
        </authorList>
    </citation>
    <scope>NUCLEOTIDE SEQUENCE</scope>
    <source>
        <strain evidence="3">CBHHK002</strain>
    </source>
</reference>
<dbReference type="PANTHER" id="PTHR43477:SF1">
    <property type="entry name" value="DIHYDROANTICAPSIN 7-DEHYDROGENASE"/>
    <property type="match status" value="1"/>
</dbReference>
<dbReference type="InterPro" id="IPR002347">
    <property type="entry name" value="SDR_fam"/>
</dbReference>
<comment type="caution">
    <text evidence="3">The sequence shown here is derived from an EMBL/GenBank/DDBJ whole genome shotgun (WGS) entry which is preliminary data.</text>
</comment>
<evidence type="ECO:0000256" key="1">
    <source>
        <dbReference type="ARBA" id="ARBA00006484"/>
    </source>
</evidence>
<evidence type="ECO:0000256" key="2">
    <source>
        <dbReference type="ARBA" id="ARBA00023002"/>
    </source>
</evidence>
<evidence type="ECO:0000313" key="4">
    <source>
        <dbReference type="Proteomes" id="UP001218218"/>
    </source>
</evidence>
<protein>
    <submittedName>
        <fullName evidence="3">Uncharacterized protein</fullName>
    </submittedName>
</protein>
<gene>
    <name evidence="3" type="ORF">DFH08DRAFT_836383</name>
</gene>
<name>A0AAD7ASC1_9AGAR</name>
<dbReference type="InterPro" id="IPR051122">
    <property type="entry name" value="SDR_DHRS6-like"/>
</dbReference>
<organism evidence="3 4">
    <name type="scientific">Mycena albidolilacea</name>
    <dbReference type="NCBI Taxonomy" id="1033008"/>
    <lineage>
        <taxon>Eukaryota</taxon>
        <taxon>Fungi</taxon>
        <taxon>Dikarya</taxon>
        <taxon>Basidiomycota</taxon>
        <taxon>Agaricomycotina</taxon>
        <taxon>Agaricomycetes</taxon>
        <taxon>Agaricomycetidae</taxon>
        <taxon>Agaricales</taxon>
        <taxon>Marasmiineae</taxon>
        <taxon>Mycenaceae</taxon>
        <taxon>Mycena</taxon>
    </lineage>
</organism>
<dbReference type="CDD" id="cd05233">
    <property type="entry name" value="SDR_c"/>
    <property type="match status" value="1"/>
</dbReference>
<proteinExistence type="inferred from homology"/>